<dbReference type="InterPro" id="IPR002161">
    <property type="entry name" value="PdxT/SNO"/>
</dbReference>
<dbReference type="Proteomes" id="UP000243406">
    <property type="component" value="Unassembled WGS sequence"/>
</dbReference>
<evidence type="ECO:0000313" key="13">
    <source>
        <dbReference type="EMBL" id="SKB35354.1"/>
    </source>
</evidence>
<dbReference type="PROSITE" id="PS51273">
    <property type="entry name" value="GATASE_TYPE_1"/>
    <property type="match status" value="1"/>
</dbReference>
<keyword evidence="5 10" id="KW-0456">Lyase</keyword>
<dbReference type="PANTHER" id="PTHR31559">
    <property type="entry name" value="PYRIDOXAL 5'-PHOSPHATE SYNTHASE SUBUNIT SNO"/>
    <property type="match status" value="1"/>
</dbReference>
<comment type="pathway">
    <text evidence="10">Cofactor biosynthesis; pyridoxal 5'-phosphate biosynthesis.</text>
</comment>
<dbReference type="InterPro" id="IPR021196">
    <property type="entry name" value="PdxT/SNO_CS"/>
</dbReference>
<dbReference type="GO" id="GO:0036381">
    <property type="term" value="F:pyridoxal 5'-phosphate synthase (glutamine hydrolysing) activity"/>
    <property type="evidence" value="ECO:0007669"/>
    <property type="project" value="UniProtKB-UniRule"/>
</dbReference>
<dbReference type="HAMAP" id="MF_01615">
    <property type="entry name" value="PdxT"/>
    <property type="match status" value="1"/>
</dbReference>
<dbReference type="PANTHER" id="PTHR31559:SF0">
    <property type="entry name" value="PYRIDOXAL 5'-PHOSPHATE SYNTHASE SUBUNIT SNO1-RELATED"/>
    <property type="match status" value="1"/>
</dbReference>
<proteinExistence type="inferred from homology"/>
<dbReference type="GO" id="GO:1903600">
    <property type="term" value="C:glutaminase complex"/>
    <property type="evidence" value="ECO:0007669"/>
    <property type="project" value="TreeGrafter"/>
</dbReference>
<dbReference type="PROSITE" id="PS51130">
    <property type="entry name" value="PDXT_SNO_2"/>
    <property type="match status" value="1"/>
</dbReference>
<comment type="subunit">
    <text evidence="9 10">In the presence of PdxS, forms a dodecamer of heterodimers. Only shows activity in the heterodimer.</text>
</comment>
<reference evidence="14" key="1">
    <citation type="submission" date="2017-02" db="EMBL/GenBank/DDBJ databases">
        <authorList>
            <person name="Varghese N."/>
            <person name="Submissions S."/>
        </authorList>
    </citation>
    <scope>NUCLEOTIDE SEQUENCE [LARGE SCALE GENOMIC DNA]</scope>
    <source>
        <strain evidence="14">ATCC 35199</strain>
    </source>
</reference>
<dbReference type="CDD" id="cd01749">
    <property type="entry name" value="GATase1_PB"/>
    <property type="match status" value="1"/>
</dbReference>
<evidence type="ECO:0000256" key="9">
    <source>
        <dbReference type="ARBA" id="ARBA00064749"/>
    </source>
</evidence>
<comment type="catalytic activity">
    <reaction evidence="7 10">
        <text>L-glutamine + H2O = L-glutamate + NH4(+)</text>
        <dbReference type="Rhea" id="RHEA:15889"/>
        <dbReference type="ChEBI" id="CHEBI:15377"/>
        <dbReference type="ChEBI" id="CHEBI:28938"/>
        <dbReference type="ChEBI" id="CHEBI:29985"/>
        <dbReference type="ChEBI" id="CHEBI:58359"/>
        <dbReference type="EC" id="3.5.1.2"/>
    </reaction>
</comment>
<evidence type="ECO:0000256" key="7">
    <source>
        <dbReference type="ARBA" id="ARBA00049534"/>
    </source>
</evidence>
<keyword evidence="2 10" id="KW-0378">Hydrolase</keyword>
<dbReference type="UniPathway" id="UPA00245"/>
<evidence type="ECO:0000256" key="5">
    <source>
        <dbReference type="ARBA" id="ARBA00023239"/>
    </source>
</evidence>
<evidence type="ECO:0000256" key="11">
    <source>
        <dbReference type="PIRSR" id="PIRSR005639-1"/>
    </source>
</evidence>
<dbReference type="InterPro" id="IPR029062">
    <property type="entry name" value="Class_I_gatase-like"/>
</dbReference>
<feature type="active site" description="Nucleophile" evidence="10 11">
    <location>
        <position position="79"/>
    </location>
</feature>
<organism evidence="13 14">
    <name type="scientific">Acetoanaerobium noterae</name>
    <dbReference type="NCBI Taxonomy" id="745369"/>
    <lineage>
        <taxon>Bacteria</taxon>
        <taxon>Bacillati</taxon>
        <taxon>Bacillota</taxon>
        <taxon>Clostridia</taxon>
        <taxon>Peptostreptococcales</taxon>
        <taxon>Filifactoraceae</taxon>
        <taxon>Acetoanaerobium</taxon>
    </lineage>
</organism>
<dbReference type="Pfam" id="PF01174">
    <property type="entry name" value="SNO"/>
    <property type="match status" value="1"/>
</dbReference>
<evidence type="ECO:0000256" key="8">
    <source>
        <dbReference type="ARBA" id="ARBA00054599"/>
    </source>
</evidence>
<keyword evidence="4 10" id="KW-0315">Glutamine amidotransferase</keyword>
<evidence type="ECO:0000256" key="1">
    <source>
        <dbReference type="ARBA" id="ARBA00008345"/>
    </source>
</evidence>
<evidence type="ECO:0000256" key="12">
    <source>
        <dbReference type="PIRSR" id="PIRSR005639-2"/>
    </source>
</evidence>
<evidence type="ECO:0000256" key="6">
    <source>
        <dbReference type="ARBA" id="ARBA00047992"/>
    </source>
</evidence>
<dbReference type="FunFam" id="3.40.50.880:FF:000010">
    <property type="entry name" value="uncharacterized protein LOC100176842 isoform X2"/>
    <property type="match status" value="1"/>
</dbReference>
<feature type="binding site" evidence="10 12">
    <location>
        <begin position="135"/>
        <end position="136"/>
    </location>
    <ligand>
        <name>L-glutamine</name>
        <dbReference type="ChEBI" id="CHEBI:58359"/>
    </ligand>
</feature>
<feature type="binding site" evidence="10 12">
    <location>
        <begin position="47"/>
        <end position="49"/>
    </location>
    <ligand>
        <name>L-glutamine</name>
        <dbReference type="ChEBI" id="CHEBI:58359"/>
    </ligand>
</feature>
<evidence type="ECO:0000256" key="2">
    <source>
        <dbReference type="ARBA" id="ARBA00022801"/>
    </source>
</evidence>
<dbReference type="GO" id="GO:0008614">
    <property type="term" value="P:pyridoxine metabolic process"/>
    <property type="evidence" value="ECO:0007669"/>
    <property type="project" value="TreeGrafter"/>
</dbReference>
<dbReference type="GO" id="GO:0004359">
    <property type="term" value="F:glutaminase activity"/>
    <property type="evidence" value="ECO:0007669"/>
    <property type="project" value="UniProtKB-UniRule"/>
</dbReference>
<dbReference type="GO" id="GO:0005829">
    <property type="term" value="C:cytosol"/>
    <property type="evidence" value="ECO:0007669"/>
    <property type="project" value="TreeGrafter"/>
</dbReference>
<protein>
    <recommendedName>
        <fullName evidence="10">Pyridoxal 5'-phosphate synthase subunit PdxT</fullName>
        <ecNumber evidence="10">4.3.3.6</ecNumber>
    </recommendedName>
    <alternativeName>
        <fullName evidence="10">Pdx2</fullName>
    </alternativeName>
    <alternativeName>
        <fullName evidence="10">Pyridoxal 5'-phosphate synthase glutaminase subunit</fullName>
        <ecNumber evidence="10">3.5.1.2</ecNumber>
    </alternativeName>
</protein>
<dbReference type="EC" id="4.3.3.6" evidence="10"/>
<comment type="function">
    <text evidence="8 10">Catalyzes the hydrolysis of glutamine to glutamate and ammonia as part of the biosynthesis of pyridoxal 5'-phosphate. The resulting ammonia molecule is channeled to the active site of PdxS.</text>
</comment>
<dbReference type="NCBIfam" id="TIGR03800">
    <property type="entry name" value="PLP_synth_Pdx2"/>
    <property type="match status" value="1"/>
</dbReference>
<sequence>MKTIGVLALQGAFIEHVNHIEKLGHKAVEIRRKEQLEGIDGIILPGGESTAIGKLLVDFDMKQALKEKIESGFPVWGTCAGMILLAKKLVDDPTVHLGCMDITVKRNAYGSQLDSFITVDNIKALDDKPSKLVFIRAPYIEAIGNTAKALHTVDENIVAARQENMMVTSFHPELTDETLWLEYFINNLVIN</sequence>
<dbReference type="PROSITE" id="PS01236">
    <property type="entry name" value="PDXT_SNO_1"/>
    <property type="match status" value="1"/>
</dbReference>
<gene>
    <name evidence="10" type="primary">pdxT</name>
    <name evidence="13" type="ORF">SAMN02745120_0978</name>
</gene>
<dbReference type="EC" id="3.5.1.2" evidence="10"/>
<feature type="active site" description="Charge relay system" evidence="10 11">
    <location>
        <position position="171"/>
    </location>
</feature>
<dbReference type="GO" id="GO:0006543">
    <property type="term" value="P:L-glutamine catabolic process"/>
    <property type="evidence" value="ECO:0007669"/>
    <property type="project" value="UniProtKB-UniRule"/>
</dbReference>
<keyword evidence="14" id="KW-1185">Reference proteome</keyword>
<feature type="binding site" evidence="10 12">
    <location>
        <position position="106"/>
    </location>
    <ligand>
        <name>L-glutamine</name>
        <dbReference type="ChEBI" id="CHEBI:58359"/>
    </ligand>
</feature>
<dbReference type="OrthoDB" id="9810320at2"/>
<evidence type="ECO:0000313" key="14">
    <source>
        <dbReference type="Proteomes" id="UP000243406"/>
    </source>
</evidence>
<dbReference type="SUPFAM" id="SSF52317">
    <property type="entry name" value="Class I glutamine amidotransferase-like"/>
    <property type="match status" value="1"/>
</dbReference>
<feature type="active site" description="Charge relay system" evidence="10 11">
    <location>
        <position position="173"/>
    </location>
</feature>
<evidence type="ECO:0000256" key="4">
    <source>
        <dbReference type="ARBA" id="ARBA00022962"/>
    </source>
</evidence>
<comment type="similarity">
    <text evidence="1 10">Belongs to the glutaminase PdxT/SNO family.</text>
</comment>
<dbReference type="Gene3D" id="3.40.50.880">
    <property type="match status" value="1"/>
</dbReference>
<name>A0A1T5AK23_9FIRM</name>
<dbReference type="PIRSF" id="PIRSF005639">
    <property type="entry name" value="Glut_amidoT_SNO"/>
    <property type="match status" value="1"/>
</dbReference>
<keyword evidence="3 10" id="KW-0663">Pyridoxal phosphate</keyword>
<comment type="catalytic activity">
    <reaction evidence="6 10">
        <text>aldehydo-D-ribose 5-phosphate + D-glyceraldehyde 3-phosphate + L-glutamine = pyridoxal 5'-phosphate + L-glutamate + phosphate + 3 H2O + H(+)</text>
        <dbReference type="Rhea" id="RHEA:31507"/>
        <dbReference type="ChEBI" id="CHEBI:15377"/>
        <dbReference type="ChEBI" id="CHEBI:15378"/>
        <dbReference type="ChEBI" id="CHEBI:29985"/>
        <dbReference type="ChEBI" id="CHEBI:43474"/>
        <dbReference type="ChEBI" id="CHEBI:58273"/>
        <dbReference type="ChEBI" id="CHEBI:58359"/>
        <dbReference type="ChEBI" id="CHEBI:59776"/>
        <dbReference type="ChEBI" id="CHEBI:597326"/>
        <dbReference type="EC" id="4.3.3.6"/>
    </reaction>
</comment>
<evidence type="ECO:0000256" key="10">
    <source>
        <dbReference type="HAMAP-Rule" id="MF_01615"/>
    </source>
</evidence>
<dbReference type="GO" id="GO:0042823">
    <property type="term" value="P:pyridoxal phosphate biosynthetic process"/>
    <property type="evidence" value="ECO:0007669"/>
    <property type="project" value="UniProtKB-UniRule"/>
</dbReference>
<accession>A0A1T5AK23</accession>
<dbReference type="RefSeq" id="WP_079588923.1">
    <property type="nucleotide sequence ID" value="NZ_FUYN01000002.1"/>
</dbReference>
<dbReference type="AlphaFoldDB" id="A0A1T5AK23"/>
<evidence type="ECO:0000256" key="3">
    <source>
        <dbReference type="ARBA" id="ARBA00022898"/>
    </source>
</evidence>
<dbReference type="EMBL" id="FUYN01000002">
    <property type="protein sequence ID" value="SKB35354.1"/>
    <property type="molecule type" value="Genomic_DNA"/>
</dbReference>